<evidence type="ECO:0000256" key="3">
    <source>
        <dbReference type="PIRSR" id="PIRSR036979-1"/>
    </source>
</evidence>
<dbReference type="PANTHER" id="PTHR11358">
    <property type="entry name" value="ARGINASE/AGMATINASE"/>
    <property type="match status" value="1"/>
</dbReference>
<feature type="binding site" evidence="3">
    <location>
        <position position="178"/>
    </location>
    <ligand>
        <name>Mn(2+)</name>
        <dbReference type="ChEBI" id="CHEBI:29035"/>
        <label>1</label>
    </ligand>
</feature>
<organism evidence="5 6">
    <name type="scientific">Thermoflavifilum thermophilum</name>
    <dbReference type="NCBI Taxonomy" id="1393122"/>
    <lineage>
        <taxon>Bacteria</taxon>
        <taxon>Pseudomonadati</taxon>
        <taxon>Bacteroidota</taxon>
        <taxon>Chitinophagia</taxon>
        <taxon>Chitinophagales</taxon>
        <taxon>Chitinophagaceae</taxon>
        <taxon>Thermoflavifilum</taxon>
    </lineage>
</organism>
<gene>
    <name evidence="5" type="ORF">SAMN05660895_0351</name>
</gene>
<keyword evidence="6" id="KW-1185">Reference proteome</keyword>
<feature type="binding site" evidence="3">
    <location>
        <position position="270"/>
    </location>
    <ligand>
        <name>Mn(2+)</name>
        <dbReference type="ChEBI" id="CHEBI:29035"/>
        <label>1</label>
    </ligand>
</feature>
<dbReference type="InterPro" id="IPR023696">
    <property type="entry name" value="Ureohydrolase_dom_sf"/>
</dbReference>
<evidence type="ECO:0000313" key="6">
    <source>
        <dbReference type="Proteomes" id="UP000199537"/>
    </source>
</evidence>
<evidence type="ECO:0000256" key="2">
    <source>
        <dbReference type="ARBA" id="ARBA00022801"/>
    </source>
</evidence>
<dbReference type="EMBL" id="FPCJ01000001">
    <property type="protein sequence ID" value="SFV28526.1"/>
    <property type="molecule type" value="Genomic_DNA"/>
</dbReference>
<feature type="binding site" evidence="3">
    <location>
        <position position="176"/>
    </location>
    <ligand>
        <name>Mn(2+)</name>
        <dbReference type="ChEBI" id="CHEBI:29035"/>
        <label>1</label>
    </ligand>
</feature>
<dbReference type="SUPFAM" id="SSF52768">
    <property type="entry name" value="Arginase/deacetylase"/>
    <property type="match status" value="1"/>
</dbReference>
<protein>
    <submittedName>
        <fullName evidence="5">Agmatinase</fullName>
    </submittedName>
</protein>
<dbReference type="RefSeq" id="WP_092456864.1">
    <property type="nucleotide sequence ID" value="NZ_FPCJ01000001.1"/>
</dbReference>
<dbReference type="STRING" id="1393122.SAMN05660895_0351"/>
<sequence length="348" mass="39563">MTDATAPSQASFSKDNIFGLPFDEQSAQLIILPVPWEVTLPHHPGTARSPEHILKASKRVHVNLIDEYEGWKRGIAMQAIDKHLLMRSDYLRKEAELYLNFLMDGGNLAENSFMQKTLQDVNKGCEEMNTWVYDQTQSLLQKGKNVVLLGGDHSTAWGYIKALSEQQGPFGILQIDAHCDLRETYVGFTHSHGSVMRKVLDHVPNVTRLVQVGARDFIEEEWLFLCEQPRRITTFFNKQLMEMQYRGQTWESICEQIIAPLPEKVYLSFDIDGLDPSVCPHTARPVPGGLQAEQVFFLLKKLIQSGRQLIGFDLTEIGYGQEEWDARAGAHILFRLCNLLLSNLYPST</sequence>
<keyword evidence="3" id="KW-0464">Manganese</keyword>
<dbReference type="GO" id="GO:0008783">
    <property type="term" value="F:agmatinase activity"/>
    <property type="evidence" value="ECO:0007669"/>
    <property type="project" value="TreeGrafter"/>
</dbReference>
<dbReference type="OrthoDB" id="9788689at2"/>
<dbReference type="Pfam" id="PF00491">
    <property type="entry name" value="Arginase"/>
    <property type="match status" value="1"/>
</dbReference>
<dbReference type="GO" id="GO:0033389">
    <property type="term" value="P:putrescine biosynthetic process from arginine, via agmatine"/>
    <property type="evidence" value="ECO:0007669"/>
    <property type="project" value="TreeGrafter"/>
</dbReference>
<comment type="similarity">
    <text evidence="4">Belongs to the arginase family.</text>
</comment>
<dbReference type="PRINTS" id="PR00116">
    <property type="entry name" value="ARGINASE"/>
</dbReference>
<evidence type="ECO:0000256" key="1">
    <source>
        <dbReference type="ARBA" id="ARBA00022723"/>
    </source>
</evidence>
<reference evidence="6" key="1">
    <citation type="submission" date="2016-10" db="EMBL/GenBank/DDBJ databases">
        <authorList>
            <person name="Varghese N."/>
            <person name="Submissions S."/>
        </authorList>
    </citation>
    <scope>NUCLEOTIDE SEQUENCE [LARGE SCALE GENOMIC DNA]</scope>
    <source>
        <strain evidence="6">DSM 14807</strain>
    </source>
</reference>
<keyword evidence="1 3" id="KW-0479">Metal-binding</keyword>
<dbReference type="InterPro" id="IPR006035">
    <property type="entry name" value="Ureohydrolase"/>
</dbReference>
<comment type="cofactor">
    <cofactor evidence="3">
        <name>Mn(2+)</name>
        <dbReference type="ChEBI" id="CHEBI:29035"/>
    </cofactor>
    <text evidence="3">Binds 2 manganese ions per subunit.</text>
</comment>
<dbReference type="PIRSF" id="PIRSF036979">
    <property type="entry name" value="Arginase"/>
    <property type="match status" value="1"/>
</dbReference>
<dbReference type="Gene3D" id="3.40.800.10">
    <property type="entry name" value="Ureohydrolase domain"/>
    <property type="match status" value="1"/>
</dbReference>
<name>A0A1I7N1T4_9BACT</name>
<evidence type="ECO:0000256" key="4">
    <source>
        <dbReference type="PROSITE-ProRule" id="PRU00742"/>
    </source>
</evidence>
<feature type="binding site" evidence="3">
    <location>
        <position position="180"/>
    </location>
    <ligand>
        <name>Mn(2+)</name>
        <dbReference type="ChEBI" id="CHEBI:29035"/>
        <label>1</label>
    </ligand>
</feature>
<dbReference type="PROSITE" id="PS51409">
    <property type="entry name" value="ARGINASE_2"/>
    <property type="match status" value="1"/>
</dbReference>
<dbReference type="GO" id="GO:0046872">
    <property type="term" value="F:metal ion binding"/>
    <property type="evidence" value="ECO:0007669"/>
    <property type="project" value="UniProtKB-KW"/>
</dbReference>
<dbReference type="PANTHER" id="PTHR11358:SF26">
    <property type="entry name" value="GUANIDINO ACID HYDROLASE, MITOCHONDRIAL"/>
    <property type="match status" value="1"/>
</dbReference>
<evidence type="ECO:0000313" key="5">
    <source>
        <dbReference type="EMBL" id="SFV28526.1"/>
    </source>
</evidence>
<accession>A0A1I7N1T4</accession>
<proteinExistence type="inferred from homology"/>
<keyword evidence="2" id="KW-0378">Hydrolase</keyword>
<dbReference type="Proteomes" id="UP000199537">
    <property type="component" value="Unassembled WGS sequence"/>
</dbReference>
<feature type="binding site" evidence="3">
    <location>
        <position position="272"/>
    </location>
    <ligand>
        <name>Mn(2+)</name>
        <dbReference type="ChEBI" id="CHEBI:29035"/>
        <label>1</label>
    </ligand>
</feature>
<dbReference type="AlphaFoldDB" id="A0A1I7N1T4"/>
<feature type="binding site" evidence="3">
    <location>
        <position position="153"/>
    </location>
    <ligand>
        <name>Mn(2+)</name>
        <dbReference type="ChEBI" id="CHEBI:29035"/>
        <label>1</label>
    </ligand>
</feature>